<feature type="region of interest" description="Disordered" evidence="1">
    <location>
        <begin position="77"/>
        <end position="118"/>
    </location>
</feature>
<evidence type="ECO:0000313" key="3">
    <source>
        <dbReference type="Proteomes" id="UP000001055"/>
    </source>
</evidence>
<protein>
    <submittedName>
        <fullName evidence="2">Uncharacterized protein</fullName>
    </submittedName>
</protein>
<evidence type="ECO:0000313" key="2">
    <source>
        <dbReference type="EMBL" id="EAT76279.1"/>
    </source>
</evidence>
<evidence type="ECO:0000256" key="1">
    <source>
        <dbReference type="SAM" id="MobiDB-lite"/>
    </source>
</evidence>
<dbReference type="KEGG" id="pno:SNOG_16293"/>
<organism evidence="2 3">
    <name type="scientific">Phaeosphaeria nodorum (strain SN15 / ATCC MYA-4574 / FGSC 10173)</name>
    <name type="common">Glume blotch fungus</name>
    <name type="synonym">Parastagonospora nodorum</name>
    <dbReference type="NCBI Taxonomy" id="321614"/>
    <lineage>
        <taxon>Eukaryota</taxon>
        <taxon>Fungi</taxon>
        <taxon>Dikarya</taxon>
        <taxon>Ascomycota</taxon>
        <taxon>Pezizomycotina</taxon>
        <taxon>Dothideomycetes</taxon>
        <taxon>Pleosporomycetidae</taxon>
        <taxon>Pleosporales</taxon>
        <taxon>Pleosporineae</taxon>
        <taxon>Phaeosphaeriaceae</taxon>
        <taxon>Parastagonospora</taxon>
    </lineage>
</organism>
<reference evidence="3" key="1">
    <citation type="journal article" date="2007" name="Plant Cell">
        <title>Dothideomycete-plant interactions illuminated by genome sequencing and EST analysis of the wheat pathogen Stagonospora nodorum.</title>
        <authorList>
            <person name="Hane J.K."/>
            <person name="Lowe R.G."/>
            <person name="Solomon P.S."/>
            <person name="Tan K.C."/>
            <person name="Schoch C.L."/>
            <person name="Spatafora J.W."/>
            <person name="Crous P.W."/>
            <person name="Kodira C."/>
            <person name="Birren B.W."/>
            <person name="Galagan J.E."/>
            <person name="Torriani S.F."/>
            <person name="McDonald B.A."/>
            <person name="Oliver R.P."/>
        </authorList>
    </citation>
    <scope>NUCLEOTIDE SEQUENCE [LARGE SCALE GENOMIC DNA]</scope>
    <source>
        <strain evidence="3">SN15 / ATCC MYA-4574 / FGSC 10173</strain>
    </source>
</reference>
<name>Q0TVX6_PHANO</name>
<accession>Q0TVX6</accession>
<dbReference type="GeneID" id="5983347"/>
<dbReference type="EMBL" id="CH445369">
    <property type="protein sequence ID" value="EAT76279.1"/>
    <property type="molecule type" value="Genomic_DNA"/>
</dbReference>
<dbReference type="RefSeq" id="XP_001806416.1">
    <property type="nucleotide sequence ID" value="XM_001806364.1"/>
</dbReference>
<sequence>MPVIAAGVQSGRRLMITVAAAARLKGNITCILEHHDIFLPYRIMSMTTNVVKCPDPLVDHLEAVDANRVRDARFFPGVRRGSTPRASHTRKHNATEYSQSSMVKMGAPPLRVPEPAAS</sequence>
<proteinExistence type="predicted"/>
<dbReference type="InParanoid" id="Q0TVX6"/>
<dbReference type="AlphaFoldDB" id="Q0TVX6"/>
<dbReference type="Proteomes" id="UP000001055">
    <property type="component" value="Unassembled WGS sequence"/>
</dbReference>
<gene>
    <name evidence="2" type="ORF">SNOG_16293</name>
</gene>